<feature type="compositionally biased region" description="Basic and acidic residues" evidence="1">
    <location>
        <begin position="544"/>
        <end position="553"/>
    </location>
</feature>
<organism evidence="3 4">
    <name type="scientific">Folsomia candida</name>
    <name type="common">Springtail</name>
    <dbReference type="NCBI Taxonomy" id="158441"/>
    <lineage>
        <taxon>Eukaryota</taxon>
        <taxon>Metazoa</taxon>
        <taxon>Ecdysozoa</taxon>
        <taxon>Arthropoda</taxon>
        <taxon>Hexapoda</taxon>
        <taxon>Collembola</taxon>
        <taxon>Entomobryomorpha</taxon>
        <taxon>Isotomoidea</taxon>
        <taxon>Isotomidae</taxon>
        <taxon>Proisotominae</taxon>
        <taxon>Folsomia</taxon>
    </lineage>
</organism>
<feature type="region of interest" description="Disordered" evidence="1">
    <location>
        <begin position="524"/>
        <end position="553"/>
    </location>
</feature>
<keyword evidence="4" id="KW-1185">Reference proteome</keyword>
<evidence type="ECO:0000256" key="2">
    <source>
        <dbReference type="SAM" id="SignalP"/>
    </source>
</evidence>
<gene>
    <name evidence="3" type="ORF">Fcan01_27166</name>
</gene>
<dbReference type="EMBL" id="LNIX01000049">
    <property type="protein sequence ID" value="OXA38072.1"/>
    <property type="molecule type" value="Genomic_DNA"/>
</dbReference>
<feature type="signal peptide" evidence="2">
    <location>
        <begin position="1"/>
        <end position="21"/>
    </location>
</feature>
<name>A0A226CXL4_FOLCA</name>
<dbReference type="OrthoDB" id="8190635at2759"/>
<dbReference type="PANTHER" id="PTHR39960">
    <property type="entry name" value="LD34147P"/>
    <property type="match status" value="1"/>
</dbReference>
<sequence length="553" mass="60116">MGNFWLFVVLLVSLSCTLVQPAPQASSRNSPDYSVTHLDIRDAILSLVSVLRDQMDKLEASRRHEVRERQLGEQLTRSLATLEKRGRGEEKNIENIASYIARIDEKIKFAQQTIDRNNEERRTDVERNKGDWDQLRALITQGGGGGGNPNLEKKLDLLTDKVNQLKLTGESNSAKFDSLMELWRGGGGTGGGGGDMSDSIMAELTEIKESIGRAFDSGENKGQTGGQAWQTEIVETLDSQRRQLAVLEEEIGKAIGLLGNVTTSATSMSGLLTTLDEDTKRGFQSLGSQFDSNSSSGLGDTLSAIQQAIATGQSSLSEKILFTSTAINSLSDKVEQEYQHLSGELKGIANVESVLLDTGDSVLDTKRRLEYGVQQIMGEINHQLSTYTGNLNTSLQQRFDGLATAVLGNQSIALTNLTSRMEEEISQVWRQIGILYHQMSRSANLLDEIHSQTSQYVNNSLDTMSSMDGKVGQITSQMAGVDDNLNYLLGRMSLVVQEFNMIKGGLGDALVSLKESFAEIGELEGTTAPDSVDGGPKTASGGESSRENEVNTL</sequence>
<evidence type="ECO:0000313" key="3">
    <source>
        <dbReference type="EMBL" id="OXA38072.1"/>
    </source>
</evidence>
<feature type="chain" id="PRO_5013393535" evidence="2">
    <location>
        <begin position="22"/>
        <end position="553"/>
    </location>
</feature>
<reference evidence="3 4" key="1">
    <citation type="submission" date="2015-12" db="EMBL/GenBank/DDBJ databases">
        <title>The genome of Folsomia candida.</title>
        <authorList>
            <person name="Faddeeva A."/>
            <person name="Derks M.F."/>
            <person name="Anvar Y."/>
            <person name="Smit S."/>
            <person name="Van Straalen N."/>
            <person name="Roelofs D."/>
        </authorList>
    </citation>
    <scope>NUCLEOTIDE SEQUENCE [LARGE SCALE GENOMIC DNA]</scope>
    <source>
        <strain evidence="3 4">VU population</strain>
        <tissue evidence="3">Whole body</tissue>
    </source>
</reference>
<comment type="caution">
    <text evidence="3">The sequence shown here is derived from an EMBL/GenBank/DDBJ whole genome shotgun (WGS) entry which is preliminary data.</text>
</comment>
<proteinExistence type="predicted"/>
<dbReference type="AlphaFoldDB" id="A0A226CXL4"/>
<dbReference type="PANTHER" id="PTHR39960:SF1">
    <property type="entry name" value="LD34147P"/>
    <property type="match status" value="1"/>
</dbReference>
<dbReference type="Proteomes" id="UP000198287">
    <property type="component" value="Unassembled WGS sequence"/>
</dbReference>
<accession>A0A226CXL4</accession>
<evidence type="ECO:0000313" key="4">
    <source>
        <dbReference type="Proteomes" id="UP000198287"/>
    </source>
</evidence>
<protein>
    <submittedName>
        <fullName evidence="3">Uncharacterized protein</fullName>
    </submittedName>
</protein>
<dbReference type="OMA" id="QFCWLIL"/>
<evidence type="ECO:0000256" key="1">
    <source>
        <dbReference type="SAM" id="MobiDB-lite"/>
    </source>
</evidence>
<keyword evidence="2" id="KW-0732">Signal</keyword>
<dbReference type="GO" id="GO:0005886">
    <property type="term" value="C:plasma membrane"/>
    <property type="evidence" value="ECO:0007669"/>
    <property type="project" value="TreeGrafter"/>
</dbReference>